<accession>A0A2K1IF69</accession>
<dbReference type="Gene3D" id="3.30.200.20">
    <property type="entry name" value="Phosphorylase Kinase, domain 1"/>
    <property type="match status" value="1"/>
</dbReference>
<comment type="similarity">
    <text evidence="2">Belongs to the choline/ethanolamine kinase family.</text>
</comment>
<proteinExistence type="inferred from homology"/>
<evidence type="ECO:0000313" key="7">
    <source>
        <dbReference type="Proteomes" id="UP000006727"/>
    </source>
</evidence>
<reference evidence="5 7" key="2">
    <citation type="journal article" date="2018" name="Plant J.">
        <title>The Physcomitrella patens chromosome-scale assembly reveals moss genome structure and evolution.</title>
        <authorList>
            <person name="Lang D."/>
            <person name="Ullrich K.K."/>
            <person name="Murat F."/>
            <person name="Fuchs J."/>
            <person name="Jenkins J."/>
            <person name="Haas F.B."/>
            <person name="Piednoel M."/>
            <person name="Gundlach H."/>
            <person name="Van Bel M."/>
            <person name="Meyberg R."/>
            <person name="Vives C."/>
            <person name="Morata J."/>
            <person name="Symeonidi A."/>
            <person name="Hiss M."/>
            <person name="Muchero W."/>
            <person name="Kamisugi Y."/>
            <person name="Saleh O."/>
            <person name="Blanc G."/>
            <person name="Decker E.L."/>
            <person name="van Gessel N."/>
            <person name="Grimwood J."/>
            <person name="Hayes R.D."/>
            <person name="Graham S.W."/>
            <person name="Gunter L.E."/>
            <person name="McDaniel S.F."/>
            <person name="Hoernstein S.N.W."/>
            <person name="Larsson A."/>
            <person name="Li F.W."/>
            <person name="Perroud P.F."/>
            <person name="Phillips J."/>
            <person name="Ranjan P."/>
            <person name="Rokshar D.S."/>
            <person name="Rothfels C.J."/>
            <person name="Schneider L."/>
            <person name="Shu S."/>
            <person name="Stevenson D.W."/>
            <person name="Thummler F."/>
            <person name="Tillich M."/>
            <person name="Villarreal Aguilar J.C."/>
            <person name="Widiez T."/>
            <person name="Wong G.K."/>
            <person name="Wymore A."/>
            <person name="Zhang Y."/>
            <person name="Zimmer A.D."/>
            <person name="Quatrano R.S."/>
            <person name="Mayer K.F.X."/>
            <person name="Goodstein D."/>
            <person name="Casacuberta J.M."/>
            <person name="Vandepoele K."/>
            <person name="Reski R."/>
            <person name="Cuming A.C."/>
            <person name="Tuskan G.A."/>
            <person name="Maumus F."/>
            <person name="Salse J."/>
            <person name="Schmutz J."/>
            <person name="Rensing S.A."/>
        </authorList>
    </citation>
    <scope>NUCLEOTIDE SEQUENCE [LARGE SCALE GENOMIC DNA]</scope>
    <source>
        <strain evidence="6 7">cv. Gransden 2004</strain>
    </source>
</reference>
<dbReference type="SUPFAM" id="SSF56112">
    <property type="entry name" value="Protein kinase-like (PK-like)"/>
    <property type="match status" value="1"/>
</dbReference>
<dbReference type="InterPro" id="IPR011009">
    <property type="entry name" value="Kinase-like_dom_sf"/>
</dbReference>
<protein>
    <recommendedName>
        <fullName evidence="3">ethanolamine kinase</fullName>
        <ecNumber evidence="3">2.7.1.82</ecNumber>
    </recommendedName>
</protein>
<dbReference type="PaxDb" id="3218-PP1S18_283V6.1"/>
<dbReference type="STRING" id="3218.A0A2K1IF69"/>
<evidence type="ECO:0000313" key="5">
    <source>
        <dbReference type="EMBL" id="PNR27928.1"/>
    </source>
</evidence>
<evidence type="ECO:0000256" key="1">
    <source>
        <dbReference type="ARBA" id="ARBA00037883"/>
    </source>
</evidence>
<dbReference type="Pfam" id="PF01633">
    <property type="entry name" value="Choline_kinase"/>
    <property type="match status" value="1"/>
</dbReference>
<sequence>MGMIEKQGGVLPSTHVDKDKASKQDVAPRERYKSRREDRKPGDEEIETLRTDKIFLKRSESSMAVCTCGLIIDPRLPDQALFSRVSGVCKVLLRKWADVDDSNISVMKISGGITNMLLKAEVEGENEDKLPPVTVRVFGPNTDAVIDRDRELQALTYLSSAGFGAKLLGVFGNGMIQSFIFGRTLEPLDMGKPELAKLIAMEVRRLHELEIPGSKEPQLWNDIYKFIDKASGVIFEDSEKQKTYETISFENIKAEIEELRAISNNFDAPVVFAHNDLLSGNFMYNEDEGKLYIIDYEYGSHSYRGYDIANYFNEHAGFDCDYSLYPDKEKQFYFFRYYLHPENPEMSTIAELEEFYAECNFYSLVSHMYWATWAIVQVTI</sequence>
<evidence type="ECO:0000256" key="3">
    <source>
        <dbReference type="ARBA" id="ARBA00038874"/>
    </source>
</evidence>
<organism evidence="5">
    <name type="scientific">Physcomitrium patens</name>
    <name type="common">Spreading-leaved earth moss</name>
    <name type="synonym">Physcomitrella patens</name>
    <dbReference type="NCBI Taxonomy" id="3218"/>
    <lineage>
        <taxon>Eukaryota</taxon>
        <taxon>Viridiplantae</taxon>
        <taxon>Streptophyta</taxon>
        <taxon>Embryophyta</taxon>
        <taxon>Bryophyta</taxon>
        <taxon>Bryophytina</taxon>
        <taxon>Bryopsida</taxon>
        <taxon>Funariidae</taxon>
        <taxon>Funariales</taxon>
        <taxon>Funariaceae</taxon>
        <taxon>Physcomitrium</taxon>
    </lineage>
</organism>
<comment type="pathway">
    <text evidence="1">Phospholipid metabolism; phosphatidylethanolamine biosynthesis; phosphatidylethanolamine from ethanolamine: step 1/3.</text>
</comment>
<dbReference type="PANTHER" id="PTHR22603">
    <property type="entry name" value="CHOLINE/ETHANOALAMINE KINASE"/>
    <property type="match status" value="1"/>
</dbReference>
<keyword evidence="7" id="KW-1185">Reference proteome</keyword>
<dbReference type="AlphaFoldDB" id="A0A2K1IF69"/>
<feature type="compositionally biased region" description="Basic and acidic residues" evidence="4">
    <location>
        <begin position="15"/>
        <end position="44"/>
    </location>
</feature>
<feature type="region of interest" description="Disordered" evidence="4">
    <location>
        <begin position="1"/>
        <end position="44"/>
    </location>
</feature>
<dbReference type="Gene3D" id="3.90.1200.10">
    <property type="match status" value="1"/>
</dbReference>
<dbReference type="Gramene" id="Pp3c24_1830V3.1">
    <property type="protein sequence ID" value="Pp3c24_1830V3.1"/>
    <property type="gene ID" value="Pp3c24_1830"/>
</dbReference>
<dbReference type="EC" id="2.7.1.82" evidence="3"/>
<dbReference type="CDD" id="cd05157">
    <property type="entry name" value="ETNK_euk"/>
    <property type="match status" value="1"/>
</dbReference>
<gene>
    <name evidence="6" type="primary">LOC112276791</name>
    <name evidence="5" type="ORF">PHYPA_028520</name>
</gene>
<dbReference type="GO" id="GO:0004305">
    <property type="term" value="F:ethanolamine kinase activity"/>
    <property type="evidence" value="ECO:0007669"/>
    <property type="project" value="UniProtKB-EC"/>
</dbReference>
<name>A0A2K1IF69_PHYPA</name>
<evidence type="ECO:0000313" key="6">
    <source>
        <dbReference type="EnsemblPlants" id="Pp3c24_1830V3.1"/>
    </source>
</evidence>
<evidence type="ECO:0000256" key="4">
    <source>
        <dbReference type="SAM" id="MobiDB-lite"/>
    </source>
</evidence>
<dbReference type="PANTHER" id="PTHR22603:SF66">
    <property type="entry name" value="ETHANOLAMINE KINASE"/>
    <property type="match status" value="1"/>
</dbReference>
<dbReference type="EnsemblPlants" id="Pp3c24_1830V3.1">
    <property type="protein sequence ID" value="Pp3c24_1830V3.1"/>
    <property type="gene ID" value="Pp3c24_1830"/>
</dbReference>
<dbReference type="Proteomes" id="UP000006727">
    <property type="component" value="Chromosome 24"/>
</dbReference>
<reference evidence="6" key="3">
    <citation type="submission" date="2020-12" db="UniProtKB">
        <authorList>
            <consortium name="EnsemblPlants"/>
        </authorList>
    </citation>
    <scope>IDENTIFICATION</scope>
</reference>
<dbReference type="EMBL" id="ABEU02000024">
    <property type="protein sequence ID" value="PNR27928.1"/>
    <property type="molecule type" value="Genomic_DNA"/>
</dbReference>
<evidence type="ECO:0000256" key="2">
    <source>
        <dbReference type="ARBA" id="ARBA00038211"/>
    </source>
</evidence>
<reference evidence="5 7" key="1">
    <citation type="journal article" date="2008" name="Science">
        <title>The Physcomitrella genome reveals evolutionary insights into the conquest of land by plants.</title>
        <authorList>
            <person name="Rensing S."/>
            <person name="Lang D."/>
            <person name="Zimmer A."/>
            <person name="Terry A."/>
            <person name="Salamov A."/>
            <person name="Shapiro H."/>
            <person name="Nishiyama T."/>
            <person name="Perroud P.-F."/>
            <person name="Lindquist E."/>
            <person name="Kamisugi Y."/>
            <person name="Tanahashi T."/>
            <person name="Sakakibara K."/>
            <person name="Fujita T."/>
            <person name="Oishi K."/>
            <person name="Shin-I T."/>
            <person name="Kuroki Y."/>
            <person name="Toyoda A."/>
            <person name="Suzuki Y."/>
            <person name="Hashimoto A."/>
            <person name="Yamaguchi K."/>
            <person name="Sugano A."/>
            <person name="Kohara Y."/>
            <person name="Fujiyama A."/>
            <person name="Anterola A."/>
            <person name="Aoki S."/>
            <person name="Ashton N."/>
            <person name="Barbazuk W.B."/>
            <person name="Barker E."/>
            <person name="Bennetzen J."/>
            <person name="Bezanilla M."/>
            <person name="Blankenship R."/>
            <person name="Cho S.H."/>
            <person name="Dutcher S."/>
            <person name="Estelle M."/>
            <person name="Fawcett J.A."/>
            <person name="Gundlach H."/>
            <person name="Hanada K."/>
            <person name="Heyl A."/>
            <person name="Hicks K.A."/>
            <person name="Hugh J."/>
            <person name="Lohr M."/>
            <person name="Mayer K."/>
            <person name="Melkozernov A."/>
            <person name="Murata T."/>
            <person name="Nelson D."/>
            <person name="Pils B."/>
            <person name="Prigge M."/>
            <person name="Reiss B."/>
            <person name="Renner T."/>
            <person name="Rombauts S."/>
            <person name="Rushton P."/>
            <person name="Sanderfoot A."/>
            <person name="Schween G."/>
            <person name="Shiu S.-H."/>
            <person name="Stueber K."/>
            <person name="Theodoulou F.L."/>
            <person name="Tu H."/>
            <person name="Van de Peer Y."/>
            <person name="Verrier P.J."/>
            <person name="Waters E."/>
            <person name="Wood A."/>
            <person name="Yang L."/>
            <person name="Cove D."/>
            <person name="Cuming A."/>
            <person name="Hasebe M."/>
            <person name="Lucas S."/>
            <person name="Mishler D.B."/>
            <person name="Reski R."/>
            <person name="Grigoriev I."/>
            <person name="Quatrano R.S."/>
            <person name="Boore J.L."/>
        </authorList>
    </citation>
    <scope>NUCLEOTIDE SEQUENCE [LARGE SCALE GENOMIC DNA]</scope>
    <source>
        <strain evidence="6 7">cv. Gransden 2004</strain>
    </source>
</reference>